<dbReference type="PROSITE" id="PS51379">
    <property type="entry name" value="4FE4S_FER_2"/>
    <property type="match status" value="2"/>
</dbReference>
<dbReference type="Pfam" id="PF00037">
    <property type="entry name" value="Fer4"/>
    <property type="match status" value="2"/>
</dbReference>
<dbReference type="SUPFAM" id="SSF52540">
    <property type="entry name" value="P-loop containing nucleoside triphosphate hydrolases"/>
    <property type="match status" value="1"/>
</dbReference>
<dbReference type="EMBL" id="PFIP01000066">
    <property type="protein sequence ID" value="PIX34516.1"/>
    <property type="molecule type" value="Genomic_DNA"/>
</dbReference>
<feature type="domain" description="4Fe-4S ferredoxin-type" evidence="4">
    <location>
        <begin position="62"/>
        <end position="91"/>
    </location>
</feature>
<evidence type="ECO:0000259" key="4">
    <source>
        <dbReference type="PROSITE" id="PS51379"/>
    </source>
</evidence>
<dbReference type="InterPro" id="IPR017896">
    <property type="entry name" value="4Fe4S_Fe-S-bd"/>
</dbReference>
<dbReference type="Pfam" id="PF01656">
    <property type="entry name" value="CbiA"/>
    <property type="match status" value="1"/>
</dbReference>
<reference evidence="6" key="1">
    <citation type="submission" date="2017-09" db="EMBL/GenBank/DDBJ databases">
        <title>Depth-based differentiation of microbial function through sediment-hosted aquifers and enrichment of novel symbionts in the deep terrestrial subsurface.</title>
        <authorList>
            <person name="Probst A.J."/>
            <person name="Ladd B."/>
            <person name="Jarett J.K."/>
            <person name="Geller-Mcgrath D.E."/>
            <person name="Sieber C.M."/>
            <person name="Emerson J.B."/>
            <person name="Anantharaman K."/>
            <person name="Thomas B.C."/>
            <person name="Malmstrom R."/>
            <person name="Stieglmeier M."/>
            <person name="Klingl A."/>
            <person name="Woyke T."/>
            <person name="Ryan C.M."/>
            <person name="Banfield J.F."/>
        </authorList>
    </citation>
    <scope>NUCLEOTIDE SEQUENCE [LARGE SCALE GENOMIC DNA]</scope>
</reference>
<dbReference type="GO" id="GO:0046872">
    <property type="term" value="F:metal ion binding"/>
    <property type="evidence" value="ECO:0007669"/>
    <property type="project" value="UniProtKB-KW"/>
</dbReference>
<proteinExistence type="predicted"/>
<dbReference type="InterPro" id="IPR017900">
    <property type="entry name" value="4Fe4S_Fe_S_CS"/>
</dbReference>
<dbReference type="GO" id="GO:0051536">
    <property type="term" value="F:iron-sulfur cluster binding"/>
    <property type="evidence" value="ECO:0007669"/>
    <property type="project" value="UniProtKB-KW"/>
</dbReference>
<dbReference type="AlphaFoldDB" id="A0A2M7K8P7"/>
<keyword evidence="2" id="KW-0408">Iron</keyword>
<protein>
    <submittedName>
        <fullName evidence="5">(4Fe-4S)-binding protein</fullName>
    </submittedName>
</protein>
<organism evidence="5 6">
    <name type="scientific">Candidatus Infernicultor aquiphilus</name>
    <dbReference type="NCBI Taxonomy" id="1805029"/>
    <lineage>
        <taxon>Bacteria</taxon>
        <taxon>Pseudomonadati</taxon>
        <taxon>Atribacterota</taxon>
        <taxon>Candidatus Phoenicimicrobiia</taxon>
        <taxon>Candidatus Pheonicimicrobiales</taxon>
        <taxon>Candidatus Phoenicimicrobiaceae</taxon>
        <taxon>Candidatus Infernicultor</taxon>
    </lineage>
</organism>
<dbReference type="Proteomes" id="UP000231493">
    <property type="component" value="Unassembled WGS sequence"/>
</dbReference>
<keyword evidence="1" id="KW-0479">Metal-binding</keyword>
<sequence length="293" mass="31974">MIISVASGKGGTGKTTIAVNLALALAKDKEKNVQFLDCDVEEPNAHLFLKPVITNSESVKIPVPKIDDEKCNYCGKCAEVCVFNAIAVTKNKVLVFPGLCHGCGACMLFCPENAISEQGREIGILEEGKVRSISFIDGRLNIGEPMAPPIIRKIKKRINKDGIKGKSNDIANHHLTIIDAPPGTSCPVIESIKDSDYTILVTEPTPFGLHDLILAVEVLQKLKIPHGVVLNKCDVGDHKVEEYCKKNNIPLLLSIPLDREIAVAYSQGIPIVKINSSYEQKFTQLFHKIAQTI</sequence>
<dbReference type="InterPro" id="IPR027417">
    <property type="entry name" value="P-loop_NTPase"/>
</dbReference>
<name>A0A2M7K8P7_9BACT</name>
<dbReference type="PANTHER" id="PTHR43063">
    <property type="entry name" value="4FE-4S CLUSTER CONTAINING PARA FAMILY ATPASE PROTEIN"/>
    <property type="match status" value="1"/>
</dbReference>
<gene>
    <name evidence="5" type="ORF">COZ58_03715</name>
</gene>
<dbReference type="Gene3D" id="3.40.50.300">
    <property type="entry name" value="P-loop containing nucleotide triphosphate hydrolases"/>
    <property type="match status" value="1"/>
</dbReference>
<dbReference type="CDD" id="cd03110">
    <property type="entry name" value="SIMIBI_bact_arch"/>
    <property type="match status" value="1"/>
</dbReference>
<dbReference type="Gene3D" id="3.30.70.20">
    <property type="match status" value="1"/>
</dbReference>
<keyword evidence="3" id="KW-0411">Iron-sulfur</keyword>
<dbReference type="InterPro" id="IPR002586">
    <property type="entry name" value="CobQ/CobB/MinD/ParA_Nub-bd_dom"/>
</dbReference>
<dbReference type="PROSITE" id="PS00198">
    <property type="entry name" value="4FE4S_FER_1"/>
    <property type="match status" value="1"/>
</dbReference>
<dbReference type="PANTHER" id="PTHR43063:SF1">
    <property type="entry name" value="4FE-4S CLUSTER CONTAINING PARA FAMILY ATPASE PROTEIN"/>
    <property type="match status" value="1"/>
</dbReference>
<evidence type="ECO:0000256" key="3">
    <source>
        <dbReference type="ARBA" id="ARBA00023014"/>
    </source>
</evidence>
<evidence type="ECO:0000313" key="5">
    <source>
        <dbReference type="EMBL" id="PIX34516.1"/>
    </source>
</evidence>
<evidence type="ECO:0000313" key="6">
    <source>
        <dbReference type="Proteomes" id="UP000231493"/>
    </source>
</evidence>
<accession>A0A2M7K8P7</accession>
<evidence type="ECO:0000256" key="2">
    <source>
        <dbReference type="ARBA" id="ARBA00023004"/>
    </source>
</evidence>
<evidence type="ECO:0000256" key="1">
    <source>
        <dbReference type="ARBA" id="ARBA00022723"/>
    </source>
</evidence>
<comment type="caution">
    <text evidence="5">The sequence shown here is derived from an EMBL/GenBank/DDBJ whole genome shotgun (WGS) entry which is preliminary data.</text>
</comment>
<feature type="domain" description="4Fe-4S ferredoxin-type" evidence="4">
    <location>
        <begin position="92"/>
        <end position="120"/>
    </location>
</feature>